<protein>
    <submittedName>
        <fullName evidence="2">Uncharacterized protein</fullName>
    </submittedName>
</protein>
<dbReference type="AlphaFoldDB" id="A0A371GMV1"/>
<dbReference type="EMBL" id="QJKJ01005012">
    <property type="protein sequence ID" value="RDX91878.1"/>
    <property type="molecule type" value="Genomic_DNA"/>
</dbReference>
<accession>A0A371GMV1</accession>
<sequence length="131" mass="14396">MTYHIQRSVDAISTKSKSHDARFKNSVGSDNLPSQTIPNPKGGNASVRITTTSPIQQLARPIPLSIPTQTSPARKSTTDEDLLKMFKKIPKYAKFLKELCIHKRKKIKGVAEMGGVMSMLAQNEGSTARSQ</sequence>
<name>A0A371GMV1_MUCPR</name>
<keyword evidence="3" id="KW-1185">Reference proteome</keyword>
<evidence type="ECO:0000256" key="1">
    <source>
        <dbReference type="SAM" id="MobiDB-lite"/>
    </source>
</evidence>
<organism evidence="2 3">
    <name type="scientific">Mucuna pruriens</name>
    <name type="common">Velvet bean</name>
    <name type="synonym">Dolichos pruriens</name>
    <dbReference type="NCBI Taxonomy" id="157652"/>
    <lineage>
        <taxon>Eukaryota</taxon>
        <taxon>Viridiplantae</taxon>
        <taxon>Streptophyta</taxon>
        <taxon>Embryophyta</taxon>
        <taxon>Tracheophyta</taxon>
        <taxon>Spermatophyta</taxon>
        <taxon>Magnoliopsida</taxon>
        <taxon>eudicotyledons</taxon>
        <taxon>Gunneridae</taxon>
        <taxon>Pentapetalae</taxon>
        <taxon>rosids</taxon>
        <taxon>fabids</taxon>
        <taxon>Fabales</taxon>
        <taxon>Fabaceae</taxon>
        <taxon>Papilionoideae</taxon>
        <taxon>50 kb inversion clade</taxon>
        <taxon>NPAAA clade</taxon>
        <taxon>indigoferoid/millettioid clade</taxon>
        <taxon>Phaseoleae</taxon>
        <taxon>Mucuna</taxon>
    </lineage>
</organism>
<evidence type="ECO:0000313" key="2">
    <source>
        <dbReference type="EMBL" id="RDX91878.1"/>
    </source>
</evidence>
<dbReference type="Proteomes" id="UP000257109">
    <property type="component" value="Unassembled WGS sequence"/>
</dbReference>
<feature type="non-terminal residue" evidence="2">
    <location>
        <position position="1"/>
    </location>
</feature>
<reference evidence="2" key="1">
    <citation type="submission" date="2018-05" db="EMBL/GenBank/DDBJ databases">
        <title>Draft genome of Mucuna pruriens seed.</title>
        <authorList>
            <person name="Nnadi N.E."/>
            <person name="Vos R."/>
            <person name="Hasami M.H."/>
            <person name="Devisetty U.K."/>
            <person name="Aguiy J.C."/>
        </authorList>
    </citation>
    <scope>NUCLEOTIDE SEQUENCE [LARGE SCALE GENOMIC DNA]</scope>
    <source>
        <strain evidence="2">JCA_2017</strain>
    </source>
</reference>
<feature type="compositionally biased region" description="Polar residues" evidence="1">
    <location>
        <begin position="26"/>
        <end position="38"/>
    </location>
</feature>
<comment type="caution">
    <text evidence="2">The sequence shown here is derived from an EMBL/GenBank/DDBJ whole genome shotgun (WGS) entry which is preliminary data.</text>
</comment>
<evidence type="ECO:0000313" key="3">
    <source>
        <dbReference type="Proteomes" id="UP000257109"/>
    </source>
</evidence>
<gene>
    <name evidence="2" type="ORF">CR513_26078</name>
</gene>
<proteinExistence type="predicted"/>
<feature type="region of interest" description="Disordered" evidence="1">
    <location>
        <begin position="1"/>
        <end position="47"/>
    </location>
</feature>